<dbReference type="Proteomes" id="UP000248329">
    <property type="component" value="Unassembled WGS sequence"/>
</dbReference>
<name>A0AC61L0T1_9EURY</name>
<evidence type="ECO:0000313" key="1">
    <source>
        <dbReference type="EMBL" id="PXF59329.1"/>
    </source>
</evidence>
<dbReference type="EMBL" id="PQXF01000026">
    <property type="protein sequence ID" value="PXF59329.1"/>
    <property type="molecule type" value="Genomic_DNA"/>
</dbReference>
<proteinExistence type="predicted"/>
<comment type="caution">
    <text evidence="1">The sequence shown here is derived from an EMBL/GenBank/DDBJ whole genome shotgun (WGS) entry which is preliminary data.</text>
</comment>
<evidence type="ECO:0000313" key="2">
    <source>
        <dbReference type="Proteomes" id="UP000248329"/>
    </source>
</evidence>
<accession>A0AC61L0T1</accession>
<gene>
    <name evidence="1" type="primary">aroE</name>
    <name evidence="1" type="ORF">C4B59_11765</name>
</gene>
<organism evidence="1 2">
    <name type="scientific">Candidatus Methanogaster sp</name>
    <dbReference type="NCBI Taxonomy" id="3386292"/>
    <lineage>
        <taxon>Archaea</taxon>
        <taxon>Methanobacteriati</taxon>
        <taxon>Methanobacteriota</taxon>
        <taxon>Stenosarchaea group</taxon>
        <taxon>Methanomicrobia</taxon>
        <taxon>Methanosarcinales</taxon>
        <taxon>ANME-2 cluster</taxon>
        <taxon>Candidatus Methanogasteraceae</taxon>
        <taxon>Candidatus Methanogaster</taxon>
    </lineage>
</organism>
<reference evidence="1" key="1">
    <citation type="submission" date="2018-01" db="EMBL/GenBank/DDBJ databases">
        <authorList>
            <person name="Krukenberg V."/>
        </authorList>
    </citation>
    <scope>NUCLEOTIDE SEQUENCE</scope>
    <source>
        <strain evidence="1">E20ANME2</strain>
    </source>
</reference>
<sequence>MMKVYAVLGDPISHSMSPAMHNSAFGALGMPCTYHAFRVRPSDLKDAIYGAKALGFGGLNLTIPLKEEALKYIEPDPIAARIGAVNTVDFADGITGHNTDGIGAMRALEDAGIPVTGRNILIIGAGGAARAIAFQFGYSGGDIVIANRTKERADRLARDVRGGLSELGKTPSIESIGLGAIPEKIADADILINATSIGMHPDVDATPVPAGLLRPGLAVFDIVYNPRRTKLLLEAERKGATIVEGVRMLVHQGAEAFLIWTGREPPVDVMVEAVVRELR</sequence>
<protein>
    <submittedName>
        <fullName evidence="1">Shikimate dehydrogenase</fullName>
    </submittedName>
</protein>